<organism evidence="5 6">
    <name type="scientific">Hyphococcus aureus</name>
    <dbReference type="NCBI Taxonomy" id="2666033"/>
    <lineage>
        <taxon>Bacteria</taxon>
        <taxon>Pseudomonadati</taxon>
        <taxon>Pseudomonadota</taxon>
        <taxon>Alphaproteobacteria</taxon>
        <taxon>Parvularculales</taxon>
        <taxon>Parvularculaceae</taxon>
        <taxon>Hyphococcus</taxon>
    </lineage>
</organism>
<feature type="domain" description="Amine oxidase" evidence="4">
    <location>
        <begin position="16"/>
        <end position="327"/>
    </location>
</feature>
<dbReference type="RefSeq" id="WP_379882410.1">
    <property type="nucleotide sequence ID" value="NZ_JBHPON010000002.1"/>
</dbReference>
<proteinExistence type="predicted"/>
<evidence type="ECO:0000256" key="1">
    <source>
        <dbReference type="ARBA" id="ARBA00037217"/>
    </source>
</evidence>
<dbReference type="Gene3D" id="3.50.50.60">
    <property type="entry name" value="FAD/NAD(P)-binding domain"/>
    <property type="match status" value="2"/>
</dbReference>
<comment type="caution">
    <text evidence="5">The sequence shown here is derived from an EMBL/GenBank/DDBJ whole genome shotgun (WGS) entry which is preliminary data.</text>
</comment>
<dbReference type="InterPro" id="IPR036188">
    <property type="entry name" value="FAD/NAD-bd_sf"/>
</dbReference>
<comment type="subunit">
    <text evidence="2">Interacts with COX5B; this interaction may contribute to localize PYROXD2 to the inner face of the inner mitochondrial membrane.</text>
</comment>
<evidence type="ECO:0000259" key="4">
    <source>
        <dbReference type="Pfam" id="PF01593"/>
    </source>
</evidence>
<evidence type="ECO:0000256" key="3">
    <source>
        <dbReference type="ARBA" id="ARBA00040298"/>
    </source>
</evidence>
<accession>A0ABW1L0E7</accession>
<dbReference type="InterPro" id="IPR002937">
    <property type="entry name" value="Amino_oxidase"/>
</dbReference>
<protein>
    <recommendedName>
        <fullName evidence="3">Pyridine nucleotide-disulfide oxidoreductase domain-containing protein 2</fullName>
    </recommendedName>
</protein>
<dbReference type="SUPFAM" id="SSF51905">
    <property type="entry name" value="FAD/NAD(P)-binding domain"/>
    <property type="match status" value="1"/>
</dbReference>
<sequence>MSAQYDAIIIGGGHNGLVCGFYLAKAGRRVLIVEKRDIVGGAAVTEEFHPGFRNSVASYSVSLLNPKIIADMELERHRLKVVLRPASYFAPTPDGKHLLLGRDDKQNIETIRRLSPNDAQAYSAYHDRLDRLVDLFRSTLLETPPNLGGGVRHMFSAAMLAKRAHKLGIEGQRDLIDLFGKSAGEILDNWFELDVIKGILGFDAITGAYCSPYTPGSAYVLLHHVFGEVNGVKGAWGHAIGGMGAITQAMAAAAREAGAEIRTDAPVKEVIVENDRAEGVVLEDGTAIRAKVVASNIHPQLLYGKLIPEDALEDEFAERIRNWRSGSGVFRMNVALSELPNFTSLPSTSVGIHHKASIMIAPSLDYLDTAYTDARRNGWAKKPVIEMHIPSTIDDSLAPEGQHVASMFCQHFAPELPNGKSWDDHRDEVADLIIDTVNDYAPNFKASVIGRMALSPLDLERKLSLVGGDIFHGQLGIDQLFSARPVLGYADYRGPFKGLYMCGSSTHPGGGVTGLPGHNAAREILRDIGKGSGGKGRGSQMRAAAL</sequence>
<gene>
    <name evidence="5" type="ORF">ACFMB1_12475</name>
</gene>
<name>A0ABW1L0E7_9PROT</name>
<dbReference type="Pfam" id="PF01593">
    <property type="entry name" value="Amino_oxidase"/>
    <property type="match status" value="1"/>
</dbReference>
<reference evidence="5 6" key="1">
    <citation type="submission" date="2024-09" db="EMBL/GenBank/DDBJ databases">
        <authorList>
            <person name="Zhang Z.-H."/>
        </authorList>
    </citation>
    <scope>NUCLEOTIDE SEQUENCE [LARGE SCALE GENOMIC DNA]</scope>
    <source>
        <strain evidence="5 6">HHTR114</strain>
    </source>
</reference>
<evidence type="ECO:0000256" key="2">
    <source>
        <dbReference type="ARBA" id="ARBA00038825"/>
    </source>
</evidence>
<dbReference type="PANTHER" id="PTHR10668">
    <property type="entry name" value="PHYTOENE DEHYDROGENASE"/>
    <property type="match status" value="1"/>
</dbReference>
<dbReference type="EMBL" id="JBHPON010000002">
    <property type="protein sequence ID" value="MFC6036362.1"/>
    <property type="molecule type" value="Genomic_DNA"/>
</dbReference>
<keyword evidence="6" id="KW-1185">Reference proteome</keyword>
<evidence type="ECO:0000313" key="6">
    <source>
        <dbReference type="Proteomes" id="UP001596116"/>
    </source>
</evidence>
<evidence type="ECO:0000313" key="5">
    <source>
        <dbReference type="EMBL" id="MFC6036362.1"/>
    </source>
</evidence>
<dbReference type="PANTHER" id="PTHR10668:SF103">
    <property type="entry name" value="PYRIDINE NUCLEOTIDE-DISULFIDE OXIDOREDUCTASE DOMAIN-CONTAINING PROTEIN 2"/>
    <property type="match status" value="1"/>
</dbReference>
<comment type="function">
    <text evidence="1">Probable oxidoreductase that may play a role as regulator of mitochondrial function.</text>
</comment>
<dbReference type="Proteomes" id="UP001596116">
    <property type="component" value="Unassembled WGS sequence"/>
</dbReference>